<keyword evidence="1" id="KW-1133">Transmembrane helix</keyword>
<sequence length="112" mass="12231">MYISLFDLFWVVIGLIGAIALIFSIITLSRVGKLANNINILLNANKQNIDKICKDLPIVTENAIEISDNLKDVSAVVTEATADAIVAKDSLMNNVDTIKDILNIILSVFSKK</sequence>
<proteinExistence type="predicted"/>
<feature type="transmembrane region" description="Helical" evidence="1">
    <location>
        <begin position="6"/>
        <end position="28"/>
    </location>
</feature>
<reference evidence="2 3" key="1">
    <citation type="submission" date="2018-03" db="EMBL/GenBank/DDBJ databases">
        <title>Genome sequence of Clostridium vincentii DSM 10228.</title>
        <authorList>
            <person name="Poehlein A."/>
            <person name="Daniel R."/>
        </authorList>
    </citation>
    <scope>NUCLEOTIDE SEQUENCE [LARGE SCALE GENOMIC DNA]</scope>
    <source>
        <strain evidence="2 3">DSM 10228</strain>
    </source>
</reference>
<keyword evidence="1" id="KW-0472">Membrane</keyword>
<protein>
    <submittedName>
        <fullName evidence="2">Uncharacterized protein</fullName>
    </submittedName>
</protein>
<keyword evidence="3" id="KW-1185">Reference proteome</keyword>
<comment type="caution">
    <text evidence="2">The sequence shown here is derived from an EMBL/GenBank/DDBJ whole genome shotgun (WGS) entry which is preliminary data.</text>
</comment>
<accession>A0A2T0BKG9</accession>
<organism evidence="2 3">
    <name type="scientific">Clostridium vincentii</name>
    <dbReference type="NCBI Taxonomy" id="52704"/>
    <lineage>
        <taxon>Bacteria</taxon>
        <taxon>Bacillati</taxon>
        <taxon>Bacillota</taxon>
        <taxon>Clostridia</taxon>
        <taxon>Eubacteriales</taxon>
        <taxon>Clostridiaceae</taxon>
        <taxon>Clostridium</taxon>
    </lineage>
</organism>
<dbReference type="AlphaFoldDB" id="A0A2T0BKG9"/>
<gene>
    <name evidence="2" type="ORF">CLVI_02910</name>
</gene>
<dbReference type="Proteomes" id="UP000239471">
    <property type="component" value="Unassembled WGS sequence"/>
</dbReference>
<evidence type="ECO:0000313" key="2">
    <source>
        <dbReference type="EMBL" id="PRR84365.1"/>
    </source>
</evidence>
<keyword evidence="1" id="KW-0812">Transmembrane</keyword>
<dbReference type="EMBL" id="PVXQ01000002">
    <property type="protein sequence ID" value="PRR84365.1"/>
    <property type="molecule type" value="Genomic_DNA"/>
</dbReference>
<evidence type="ECO:0000313" key="3">
    <source>
        <dbReference type="Proteomes" id="UP000239471"/>
    </source>
</evidence>
<name>A0A2T0BKG9_9CLOT</name>
<evidence type="ECO:0000256" key="1">
    <source>
        <dbReference type="SAM" id="Phobius"/>
    </source>
</evidence>
<dbReference type="OrthoDB" id="9889380at2"/>
<dbReference type="RefSeq" id="WP_106058330.1">
    <property type="nucleotide sequence ID" value="NZ_PVXQ01000002.1"/>
</dbReference>